<feature type="transmembrane region" description="Helical" evidence="2">
    <location>
        <begin position="160"/>
        <end position="177"/>
    </location>
</feature>
<dbReference type="Proteomes" id="UP000317369">
    <property type="component" value="Chromosome"/>
</dbReference>
<evidence type="ECO:0000313" key="4">
    <source>
        <dbReference type="EMBL" id="QDU33855.1"/>
    </source>
</evidence>
<dbReference type="Gene3D" id="3.60.40.10">
    <property type="entry name" value="PPM-type phosphatase domain"/>
    <property type="match status" value="1"/>
</dbReference>
<feature type="transmembrane region" description="Helical" evidence="2">
    <location>
        <begin position="183"/>
        <end position="203"/>
    </location>
</feature>
<evidence type="ECO:0000256" key="1">
    <source>
        <dbReference type="ARBA" id="ARBA00022801"/>
    </source>
</evidence>
<keyword evidence="1 4" id="KW-0378">Hydrolase</keyword>
<dbReference type="SMART" id="SM00331">
    <property type="entry name" value="PP2C_SIG"/>
    <property type="match status" value="1"/>
</dbReference>
<sequence length="474" mass="53287">MPEIVPQEFTSELDETWHAWLTRRFLRYCIFSLLAIFVISIISLSIDLYQHEHGEFSRLTLAFLIGNSPAIMTVVAAYFTVKHKKPNREKLLRAITWTIAIYGISGLAIGPYIEYRLSAAYTTTTFAEALKPTDISFGVLALYLLACIFIPWPPREAVKAVVPLWVIGIFMVSLANTTWTGETFVRCITVILAGAPGLLLCYARARKYSSEFYIGRLTRRYTDLKRELQAAQQIQNMLFPEPITDAPIQARYYFEPMQQIGGDFLYIRHKHDANKNLLSLTATLIDVTGHGITAALAVNRLHGELERLYAEEPDASPARVVRALNKYIYLTIAKQSIYATAISIKMITGQKHLIWANAGHPPAFLVPENIDTNPTQLDSTCMMLGVVPDELYKPAENTLDIQSTDRIIAYTDGVIEARNSDNQMLHVDGFLNILRSAPAKTDINELLDSIATSLRDFRSGPPDDDILVLEMKQP</sequence>
<dbReference type="GO" id="GO:0016791">
    <property type="term" value="F:phosphatase activity"/>
    <property type="evidence" value="ECO:0007669"/>
    <property type="project" value="TreeGrafter"/>
</dbReference>
<dbReference type="InterPro" id="IPR052016">
    <property type="entry name" value="Bact_Sigma-Reg"/>
</dbReference>
<dbReference type="PANTHER" id="PTHR43156:SF2">
    <property type="entry name" value="STAGE II SPORULATION PROTEIN E"/>
    <property type="match status" value="1"/>
</dbReference>
<keyword evidence="2" id="KW-0812">Transmembrane</keyword>
<name>A0A517YUD7_9BACT</name>
<protein>
    <submittedName>
        <fullName evidence="4">Phosphoserine phosphatase RsbP</fullName>
        <ecNumber evidence="4">3.1.3.3</ecNumber>
    </submittedName>
</protein>
<evidence type="ECO:0000313" key="5">
    <source>
        <dbReference type="Proteomes" id="UP000317369"/>
    </source>
</evidence>
<evidence type="ECO:0000256" key="2">
    <source>
        <dbReference type="SAM" id="Phobius"/>
    </source>
</evidence>
<dbReference type="EC" id="3.1.3.3" evidence="4"/>
<dbReference type="Pfam" id="PF07228">
    <property type="entry name" value="SpoIIE"/>
    <property type="match status" value="1"/>
</dbReference>
<organism evidence="4 5">
    <name type="scientific">Poriferisphaera corsica</name>
    <dbReference type="NCBI Taxonomy" id="2528020"/>
    <lineage>
        <taxon>Bacteria</taxon>
        <taxon>Pseudomonadati</taxon>
        <taxon>Planctomycetota</taxon>
        <taxon>Phycisphaerae</taxon>
        <taxon>Phycisphaerales</taxon>
        <taxon>Phycisphaeraceae</taxon>
        <taxon>Poriferisphaera</taxon>
    </lineage>
</organism>
<feature type="transmembrane region" description="Helical" evidence="2">
    <location>
        <begin position="135"/>
        <end position="153"/>
    </location>
</feature>
<feature type="domain" description="PPM-type phosphatase" evidence="3">
    <location>
        <begin position="245"/>
        <end position="473"/>
    </location>
</feature>
<dbReference type="InterPro" id="IPR001932">
    <property type="entry name" value="PPM-type_phosphatase-like_dom"/>
</dbReference>
<dbReference type="InterPro" id="IPR036457">
    <property type="entry name" value="PPM-type-like_dom_sf"/>
</dbReference>
<evidence type="ECO:0000259" key="3">
    <source>
        <dbReference type="SMART" id="SM00331"/>
    </source>
</evidence>
<dbReference type="KEGG" id="pcor:KS4_19140"/>
<gene>
    <name evidence="4" type="primary">rsbP_3</name>
    <name evidence="4" type="ORF">KS4_19140</name>
</gene>
<dbReference type="RefSeq" id="WP_200761112.1">
    <property type="nucleotide sequence ID" value="NZ_CP036425.1"/>
</dbReference>
<feature type="transmembrane region" description="Helical" evidence="2">
    <location>
        <begin position="25"/>
        <end position="46"/>
    </location>
</feature>
<accession>A0A517YUD7</accession>
<dbReference type="AlphaFoldDB" id="A0A517YUD7"/>
<keyword evidence="5" id="KW-1185">Reference proteome</keyword>
<reference evidence="4 5" key="1">
    <citation type="submission" date="2019-02" db="EMBL/GenBank/DDBJ databases">
        <title>Deep-cultivation of Planctomycetes and their phenomic and genomic characterization uncovers novel biology.</title>
        <authorList>
            <person name="Wiegand S."/>
            <person name="Jogler M."/>
            <person name="Boedeker C."/>
            <person name="Pinto D."/>
            <person name="Vollmers J."/>
            <person name="Rivas-Marin E."/>
            <person name="Kohn T."/>
            <person name="Peeters S.H."/>
            <person name="Heuer A."/>
            <person name="Rast P."/>
            <person name="Oberbeckmann S."/>
            <person name="Bunk B."/>
            <person name="Jeske O."/>
            <person name="Meyerdierks A."/>
            <person name="Storesund J.E."/>
            <person name="Kallscheuer N."/>
            <person name="Luecker S."/>
            <person name="Lage O.M."/>
            <person name="Pohl T."/>
            <person name="Merkel B.J."/>
            <person name="Hornburger P."/>
            <person name="Mueller R.-W."/>
            <person name="Bruemmer F."/>
            <person name="Labrenz M."/>
            <person name="Spormann A.M."/>
            <person name="Op den Camp H."/>
            <person name="Overmann J."/>
            <person name="Amann R."/>
            <person name="Jetten M.S.M."/>
            <person name="Mascher T."/>
            <person name="Medema M.H."/>
            <person name="Devos D.P."/>
            <person name="Kaster A.-K."/>
            <person name="Ovreas L."/>
            <person name="Rohde M."/>
            <person name="Galperin M.Y."/>
            <person name="Jogler C."/>
        </authorList>
    </citation>
    <scope>NUCLEOTIDE SEQUENCE [LARGE SCALE GENOMIC DNA]</scope>
    <source>
        <strain evidence="4 5">KS4</strain>
    </source>
</reference>
<dbReference type="SUPFAM" id="SSF81606">
    <property type="entry name" value="PP2C-like"/>
    <property type="match status" value="1"/>
</dbReference>
<proteinExistence type="predicted"/>
<keyword evidence="2" id="KW-0472">Membrane</keyword>
<feature type="transmembrane region" description="Helical" evidence="2">
    <location>
        <begin position="91"/>
        <end position="115"/>
    </location>
</feature>
<dbReference type="EMBL" id="CP036425">
    <property type="protein sequence ID" value="QDU33855.1"/>
    <property type="molecule type" value="Genomic_DNA"/>
</dbReference>
<dbReference type="PANTHER" id="PTHR43156">
    <property type="entry name" value="STAGE II SPORULATION PROTEIN E-RELATED"/>
    <property type="match status" value="1"/>
</dbReference>
<feature type="transmembrane region" description="Helical" evidence="2">
    <location>
        <begin position="58"/>
        <end position="79"/>
    </location>
</feature>
<keyword evidence="2" id="KW-1133">Transmembrane helix</keyword>